<evidence type="ECO:0000256" key="2">
    <source>
        <dbReference type="SAM" id="Phobius"/>
    </source>
</evidence>
<sequence>MISSISNPTTNLNLASLACIALAHAGLAHAKGGGGGHSTSHPNTTPSTSKTTTSSHGKTIIIIHSTSHPDVCYNDQNVVVKCPAASKKQTAIIVGVVVGVVVLAIIVIVLWSYRTRVQARFARMRGVKSTSRGIGTGIHDDEAQLQPKDTAYIPVSADDEHEKDGKHDYDEKDGCESVSLSEPPVYHQEEHFHTMPHPHFDDMKQ</sequence>
<feature type="compositionally biased region" description="Low complexity" evidence="1">
    <location>
        <begin position="38"/>
        <end position="56"/>
    </location>
</feature>
<protein>
    <recommendedName>
        <fullName evidence="6">Mid2 domain-containing protein</fullName>
    </recommendedName>
</protein>
<feature type="region of interest" description="Disordered" evidence="1">
    <location>
        <begin position="156"/>
        <end position="205"/>
    </location>
</feature>
<feature type="signal peptide" evidence="3">
    <location>
        <begin position="1"/>
        <end position="30"/>
    </location>
</feature>
<keyword evidence="2" id="KW-0472">Membrane</keyword>
<reference evidence="4 5" key="1">
    <citation type="journal article" date="2016" name="Mol. Biol. Evol.">
        <title>Comparative Genomics of Early-Diverging Mushroom-Forming Fungi Provides Insights into the Origins of Lignocellulose Decay Capabilities.</title>
        <authorList>
            <person name="Nagy L.G."/>
            <person name="Riley R."/>
            <person name="Tritt A."/>
            <person name="Adam C."/>
            <person name="Daum C."/>
            <person name="Floudas D."/>
            <person name="Sun H."/>
            <person name="Yadav J.S."/>
            <person name="Pangilinan J."/>
            <person name="Larsson K.H."/>
            <person name="Matsuura K."/>
            <person name="Barry K."/>
            <person name="Labutti K."/>
            <person name="Kuo R."/>
            <person name="Ohm R.A."/>
            <person name="Bhattacharya S.S."/>
            <person name="Shirouzu T."/>
            <person name="Yoshinaga Y."/>
            <person name="Martin F.M."/>
            <person name="Grigoriev I.V."/>
            <person name="Hibbett D.S."/>
        </authorList>
    </citation>
    <scope>NUCLEOTIDE SEQUENCE [LARGE SCALE GENOMIC DNA]</scope>
    <source>
        <strain evidence="4 5">CBS 109695</strain>
    </source>
</reference>
<keyword evidence="3" id="KW-0732">Signal</keyword>
<evidence type="ECO:0000313" key="4">
    <source>
        <dbReference type="EMBL" id="KZP06843.1"/>
    </source>
</evidence>
<dbReference type="EMBL" id="KV417771">
    <property type="protein sequence ID" value="KZP06843.1"/>
    <property type="molecule type" value="Genomic_DNA"/>
</dbReference>
<evidence type="ECO:0008006" key="6">
    <source>
        <dbReference type="Google" id="ProtNLM"/>
    </source>
</evidence>
<keyword evidence="2" id="KW-0812">Transmembrane</keyword>
<feature type="chain" id="PRO_5007894259" description="Mid2 domain-containing protein" evidence="3">
    <location>
        <begin position="31"/>
        <end position="205"/>
    </location>
</feature>
<feature type="transmembrane region" description="Helical" evidence="2">
    <location>
        <begin position="91"/>
        <end position="113"/>
    </location>
</feature>
<accession>A0A167X5I1</accession>
<feature type="region of interest" description="Disordered" evidence="1">
    <location>
        <begin position="32"/>
        <end position="56"/>
    </location>
</feature>
<gene>
    <name evidence="4" type="ORF">FIBSPDRAFT_939804</name>
</gene>
<proteinExistence type="predicted"/>
<name>A0A167X5I1_9AGAM</name>
<evidence type="ECO:0000313" key="5">
    <source>
        <dbReference type="Proteomes" id="UP000076532"/>
    </source>
</evidence>
<feature type="compositionally biased region" description="Basic and acidic residues" evidence="1">
    <location>
        <begin position="187"/>
        <end position="205"/>
    </location>
</feature>
<keyword evidence="5" id="KW-1185">Reference proteome</keyword>
<dbReference type="AlphaFoldDB" id="A0A167X5I1"/>
<keyword evidence="2" id="KW-1133">Transmembrane helix</keyword>
<organism evidence="4 5">
    <name type="scientific">Athelia psychrophila</name>
    <dbReference type="NCBI Taxonomy" id="1759441"/>
    <lineage>
        <taxon>Eukaryota</taxon>
        <taxon>Fungi</taxon>
        <taxon>Dikarya</taxon>
        <taxon>Basidiomycota</taxon>
        <taxon>Agaricomycotina</taxon>
        <taxon>Agaricomycetes</taxon>
        <taxon>Agaricomycetidae</taxon>
        <taxon>Atheliales</taxon>
        <taxon>Atheliaceae</taxon>
        <taxon>Athelia</taxon>
    </lineage>
</organism>
<feature type="compositionally biased region" description="Basic and acidic residues" evidence="1">
    <location>
        <begin position="158"/>
        <end position="175"/>
    </location>
</feature>
<evidence type="ECO:0000256" key="3">
    <source>
        <dbReference type="SAM" id="SignalP"/>
    </source>
</evidence>
<evidence type="ECO:0000256" key="1">
    <source>
        <dbReference type="SAM" id="MobiDB-lite"/>
    </source>
</evidence>
<dbReference type="Proteomes" id="UP000076532">
    <property type="component" value="Unassembled WGS sequence"/>
</dbReference>